<name>A0A494Y306_9BURK</name>
<evidence type="ECO:0000259" key="6">
    <source>
        <dbReference type="Pfam" id="PF17287"/>
    </source>
</evidence>
<dbReference type="GO" id="GO:0046819">
    <property type="term" value="P:protein secretion by the type V secretion system"/>
    <property type="evidence" value="ECO:0007669"/>
    <property type="project" value="TreeGrafter"/>
</dbReference>
<dbReference type="InterPro" id="IPR027282">
    <property type="entry name" value="TPS"/>
</dbReference>
<dbReference type="Pfam" id="PF03865">
    <property type="entry name" value="ShlB"/>
    <property type="match status" value="1"/>
</dbReference>
<dbReference type="InterPro" id="IPR005565">
    <property type="entry name" value="Hemolysn_activator_HlyB_C"/>
</dbReference>
<protein>
    <submittedName>
        <fullName evidence="7">ShlB/FhaC/HecB family hemolysin secretion/activation protein</fullName>
    </submittedName>
</protein>
<keyword evidence="1" id="KW-0472">Membrane</keyword>
<evidence type="ECO:0000259" key="5">
    <source>
        <dbReference type="Pfam" id="PF08479"/>
    </source>
</evidence>
<evidence type="ECO:0000313" key="8">
    <source>
        <dbReference type="Proteomes" id="UP000270342"/>
    </source>
</evidence>
<dbReference type="Gene3D" id="3.10.20.310">
    <property type="entry name" value="membrane protein fhac"/>
    <property type="match status" value="1"/>
</dbReference>
<feature type="domain" description="Polypeptide-transport-associated ShlB-type" evidence="5">
    <location>
        <begin position="146"/>
        <end position="201"/>
    </location>
</feature>
<dbReference type="Gene3D" id="2.40.160.50">
    <property type="entry name" value="membrane protein fhac: a member of the omp85/tpsb transporter family"/>
    <property type="match status" value="1"/>
</dbReference>
<feature type="domain" description="ShlB POTRA" evidence="6">
    <location>
        <begin position="203"/>
        <end position="255"/>
    </location>
</feature>
<dbReference type="Pfam" id="PF08479">
    <property type="entry name" value="POTRA_2"/>
    <property type="match status" value="1"/>
</dbReference>
<dbReference type="PANTHER" id="PTHR34597">
    <property type="entry name" value="SLR1661 PROTEIN"/>
    <property type="match status" value="1"/>
</dbReference>
<evidence type="ECO:0000256" key="2">
    <source>
        <dbReference type="ARBA" id="ARBA00022692"/>
    </source>
</evidence>
<comment type="caution">
    <text evidence="7">The sequence shown here is derived from an EMBL/GenBank/DDBJ whole genome shotgun (WGS) entry which is preliminary data.</text>
</comment>
<proteinExistence type="predicted"/>
<dbReference type="InterPro" id="IPR013686">
    <property type="entry name" value="Polypept-transport_assoc_ShlB"/>
</dbReference>
<keyword evidence="3" id="KW-0998">Cell outer membrane</keyword>
<dbReference type="EMBL" id="RBZU01000003">
    <property type="protein sequence ID" value="RKP56679.1"/>
    <property type="molecule type" value="Genomic_DNA"/>
</dbReference>
<accession>A0A494Y306</accession>
<dbReference type="PANTHER" id="PTHR34597:SF3">
    <property type="entry name" value="OUTER MEMBRANE TRANSPORTER CDIB"/>
    <property type="match status" value="1"/>
</dbReference>
<evidence type="ECO:0000256" key="3">
    <source>
        <dbReference type="ARBA" id="ARBA00023237"/>
    </source>
</evidence>
<dbReference type="PIRSF" id="PIRSF029745">
    <property type="entry name" value="FhaC"/>
    <property type="match status" value="1"/>
</dbReference>
<sequence length="609" mass="66820">MRSMRTGAGTRCCMDRARHRAARGGFRGGTRFAGVALMSGLPMLAVAAPLDDRLDGGISASSDGTAAAQILRDREQHEARARMRTLAAPDVRGAPAAPVTAPAVPQETPCFAIERFVLEVPDALPDAARRAGASALPQDPFAFAADWLERYRGHCIGEQGVSRIAQGLGAEILSRGYVTTRIRVPAQTLSEHVLRLYLIPGVIRAIRFSDPGIRASWHTAFPVRAGDTLRLDDIEQALVRFRHVPGQDAHFTIEPADAPGQSDIVIAIERERPWHVAASVDNSGFDATGKLQGTVSMRVDNPLGLNDRASASLSHDLMLGQKDRASSGWTLFYAVPYGFWLASIHASGSRYARRFVGRRGVHVTTGDSTVVEWQLARHLMRTHAATLELQFRLGRRFGHAYLGDTELDVQRDNRTYVQWALAERHHLGAAQIDTMVAWRQGTSWFGARRDRSDAGRTDLYRMALLDTNVSIPFAIGSQPWIYTTAWHGQWTPDSLYDIDQLAIGMRWTVRGFDGERVLTGERGFYWRNDLAMPIGGHAIYVGADYGHVARSDAPRHSPMRLAGAVVGVRGAVGAPVATRYDVYAGVPLWKPKGWTTAAPTVGFQIACEY</sequence>
<organism evidence="7 8">
    <name type="scientific">Pararobbsia silviterrae</name>
    <dbReference type="NCBI Taxonomy" id="1792498"/>
    <lineage>
        <taxon>Bacteria</taxon>
        <taxon>Pseudomonadati</taxon>
        <taxon>Pseudomonadota</taxon>
        <taxon>Betaproteobacteria</taxon>
        <taxon>Burkholderiales</taxon>
        <taxon>Burkholderiaceae</taxon>
        <taxon>Pararobbsia</taxon>
    </lineage>
</organism>
<dbReference type="InterPro" id="IPR035251">
    <property type="entry name" value="ShlB_POTRA"/>
</dbReference>
<evidence type="ECO:0000256" key="1">
    <source>
        <dbReference type="ARBA" id="ARBA00022452"/>
    </source>
</evidence>
<keyword evidence="1" id="KW-1134">Transmembrane beta strand</keyword>
<gene>
    <name evidence="7" type="ORF">D7S86_10065</name>
</gene>
<dbReference type="GO" id="GO:0098046">
    <property type="term" value="C:type V protein secretion system complex"/>
    <property type="evidence" value="ECO:0007669"/>
    <property type="project" value="TreeGrafter"/>
</dbReference>
<reference evidence="7 8" key="1">
    <citation type="submission" date="2018-10" db="EMBL/GenBank/DDBJ databases">
        <title>Robbsia sp. DHC34, isolated from soil.</title>
        <authorList>
            <person name="Gao Z.-H."/>
            <person name="Qiu L.-H."/>
        </authorList>
    </citation>
    <scope>NUCLEOTIDE SEQUENCE [LARGE SCALE GENOMIC DNA]</scope>
    <source>
        <strain evidence="7 8">DHC34</strain>
    </source>
</reference>
<feature type="domain" description="Haemolysin activator HlyB C-terminal" evidence="4">
    <location>
        <begin position="260"/>
        <end position="570"/>
    </location>
</feature>
<keyword evidence="2" id="KW-0812">Transmembrane</keyword>
<dbReference type="InterPro" id="IPR051544">
    <property type="entry name" value="TPS_OM_transporter"/>
</dbReference>
<evidence type="ECO:0000313" key="7">
    <source>
        <dbReference type="EMBL" id="RKP56679.1"/>
    </source>
</evidence>
<dbReference type="AlphaFoldDB" id="A0A494Y306"/>
<evidence type="ECO:0000259" key="4">
    <source>
        <dbReference type="Pfam" id="PF03865"/>
    </source>
</evidence>
<dbReference type="Pfam" id="PF17287">
    <property type="entry name" value="POTRA_3"/>
    <property type="match status" value="1"/>
</dbReference>
<dbReference type="GO" id="GO:0008320">
    <property type="term" value="F:protein transmembrane transporter activity"/>
    <property type="evidence" value="ECO:0007669"/>
    <property type="project" value="TreeGrafter"/>
</dbReference>
<dbReference type="Proteomes" id="UP000270342">
    <property type="component" value="Unassembled WGS sequence"/>
</dbReference>
<keyword evidence="8" id="KW-1185">Reference proteome</keyword>